<dbReference type="RefSeq" id="WP_184916664.1">
    <property type="nucleotide sequence ID" value="NZ_JACHJR010000001.1"/>
</dbReference>
<name>A0A7W7WI66_9ACTN</name>
<protein>
    <submittedName>
        <fullName evidence="2">Uncharacterized protein</fullName>
    </submittedName>
</protein>
<feature type="region of interest" description="Disordered" evidence="1">
    <location>
        <begin position="1"/>
        <end position="20"/>
    </location>
</feature>
<keyword evidence="3" id="KW-1185">Reference proteome</keyword>
<evidence type="ECO:0000256" key="1">
    <source>
        <dbReference type="SAM" id="MobiDB-lite"/>
    </source>
</evidence>
<proteinExistence type="predicted"/>
<accession>A0A7W7WI66</accession>
<dbReference type="Pfam" id="PF19457">
    <property type="entry name" value="DUF5994"/>
    <property type="match status" value="1"/>
</dbReference>
<comment type="caution">
    <text evidence="2">The sequence shown here is derived from an EMBL/GenBank/DDBJ whole genome shotgun (WGS) entry which is preliminary data.</text>
</comment>
<gene>
    <name evidence="2" type="ORF">F4556_003476</name>
</gene>
<evidence type="ECO:0000313" key="2">
    <source>
        <dbReference type="EMBL" id="MBB4947941.1"/>
    </source>
</evidence>
<evidence type="ECO:0000313" key="3">
    <source>
        <dbReference type="Proteomes" id="UP000573327"/>
    </source>
</evidence>
<reference evidence="2 3" key="1">
    <citation type="submission" date="2020-08" db="EMBL/GenBank/DDBJ databases">
        <title>Sequencing the genomes of 1000 actinobacteria strains.</title>
        <authorList>
            <person name="Klenk H.-P."/>
        </authorList>
    </citation>
    <scope>NUCLEOTIDE SEQUENCE [LARGE SCALE GENOMIC DNA]</scope>
    <source>
        <strain evidence="2 3">DSM 44786</strain>
    </source>
</reference>
<organism evidence="2 3">
    <name type="scientific">Kitasatospora gansuensis</name>
    <dbReference type="NCBI Taxonomy" id="258050"/>
    <lineage>
        <taxon>Bacteria</taxon>
        <taxon>Bacillati</taxon>
        <taxon>Actinomycetota</taxon>
        <taxon>Actinomycetes</taxon>
        <taxon>Kitasatosporales</taxon>
        <taxon>Streptomycetaceae</taxon>
        <taxon>Kitasatospora</taxon>
    </lineage>
</organism>
<dbReference type="EMBL" id="JACHJR010000001">
    <property type="protein sequence ID" value="MBB4947941.1"/>
    <property type="molecule type" value="Genomic_DNA"/>
</dbReference>
<sequence>MRIVNLPDSSAGWSSPGMPPLPRLRLERTRGRDGLFDGAWWPRSSDLSAELPDLISALSAHPGGRIRRVGIDPAGWRRLPVAVAANGHPVRVSWCSSSVGTITLTRGDQDQLLLLVVPPGTGEAVATRAMAGAAATGNHTPAAELLAR</sequence>
<dbReference type="AlphaFoldDB" id="A0A7W7WI66"/>
<dbReference type="InterPro" id="IPR046036">
    <property type="entry name" value="DUF5994"/>
</dbReference>
<dbReference type="Proteomes" id="UP000573327">
    <property type="component" value="Unassembled WGS sequence"/>
</dbReference>